<comment type="function">
    <text evidence="6">Part of an energy-coupled inorganic carbon pump.</text>
</comment>
<dbReference type="InterPro" id="IPR018752">
    <property type="entry name" value="DabA"/>
</dbReference>
<comment type="cofactor">
    <cofactor evidence="6">
        <name>Zn(2+)</name>
        <dbReference type="ChEBI" id="CHEBI:29105"/>
    </cofactor>
</comment>
<keyword evidence="4 6" id="KW-0862">Zinc</keyword>
<keyword evidence="1 6" id="KW-0813">Transport</keyword>
<dbReference type="HAMAP" id="MF_01871">
    <property type="entry name" value="DabA"/>
    <property type="match status" value="1"/>
</dbReference>
<evidence type="ECO:0000256" key="5">
    <source>
        <dbReference type="ARBA" id="ARBA00023136"/>
    </source>
</evidence>
<keyword evidence="9" id="KW-1185">Reference proteome</keyword>
<dbReference type="PANTHER" id="PTHR38344">
    <property type="entry name" value="UPF0753 PROTEIN AQ_863"/>
    <property type="match status" value="1"/>
</dbReference>
<keyword evidence="3 6" id="KW-0479">Metal-binding</keyword>
<dbReference type="EMBL" id="CP019454">
    <property type="protein sequence ID" value="AUW95525.1"/>
    <property type="molecule type" value="Genomic_DNA"/>
</dbReference>
<feature type="binding site" evidence="6">
    <location>
        <position position="519"/>
    </location>
    <ligand>
        <name>Zn(2+)</name>
        <dbReference type="ChEBI" id="CHEBI:29105"/>
    </ligand>
</feature>
<name>A0ABN5H4K2_9FIRM</name>
<feature type="binding site" evidence="6">
    <location>
        <position position="329"/>
    </location>
    <ligand>
        <name>Zn(2+)</name>
        <dbReference type="ChEBI" id="CHEBI:29105"/>
    </ligand>
</feature>
<evidence type="ECO:0000256" key="2">
    <source>
        <dbReference type="ARBA" id="ARBA00022475"/>
    </source>
</evidence>
<keyword evidence="2 6" id="KW-1003">Cell membrane</keyword>
<evidence type="ECO:0000256" key="1">
    <source>
        <dbReference type="ARBA" id="ARBA00022448"/>
    </source>
</evidence>
<evidence type="ECO:0000313" key="9">
    <source>
        <dbReference type="Proteomes" id="UP000325292"/>
    </source>
</evidence>
<comment type="similarity">
    <text evidence="6">Belongs to the inorganic carbon transporter (TC 9.A.2) DabA family.</text>
</comment>
<accession>A0ABN5H4K2</accession>
<evidence type="ECO:0000313" key="8">
    <source>
        <dbReference type="EMBL" id="AUW95525.1"/>
    </source>
</evidence>
<feature type="compositionally biased region" description="Basic and acidic residues" evidence="7">
    <location>
        <begin position="452"/>
        <end position="466"/>
    </location>
</feature>
<evidence type="ECO:0000256" key="4">
    <source>
        <dbReference type="ARBA" id="ARBA00022833"/>
    </source>
</evidence>
<feature type="compositionally biased region" description="Polar residues" evidence="7">
    <location>
        <begin position="469"/>
        <end position="479"/>
    </location>
</feature>
<dbReference type="Pfam" id="PF10070">
    <property type="entry name" value="DabA"/>
    <property type="match status" value="1"/>
</dbReference>
<evidence type="ECO:0000256" key="7">
    <source>
        <dbReference type="SAM" id="MobiDB-lite"/>
    </source>
</evidence>
<dbReference type="PANTHER" id="PTHR38344:SF1">
    <property type="entry name" value="INORGANIC CARBON TRANSPORTER SUBUNIT DABA-RELATED"/>
    <property type="match status" value="1"/>
</dbReference>
<feature type="binding site" evidence="6">
    <location>
        <position position="331"/>
    </location>
    <ligand>
        <name>Zn(2+)</name>
        <dbReference type="ChEBI" id="CHEBI:29105"/>
    </ligand>
</feature>
<comment type="subcellular location">
    <subcellularLocation>
        <location evidence="6">Cell membrane</location>
        <topology evidence="6">Peripheral membrane protein</topology>
    </subcellularLocation>
</comment>
<comment type="subunit">
    <text evidence="6">Forms a complex with DabB.</text>
</comment>
<keyword evidence="5 6" id="KW-0472">Membrane</keyword>
<evidence type="ECO:0000256" key="3">
    <source>
        <dbReference type="ARBA" id="ARBA00022723"/>
    </source>
</evidence>
<feature type="region of interest" description="Disordered" evidence="7">
    <location>
        <begin position="451"/>
        <end position="479"/>
    </location>
</feature>
<feature type="binding site" evidence="6">
    <location>
        <position position="534"/>
    </location>
    <ligand>
        <name>Zn(2+)</name>
        <dbReference type="ChEBI" id="CHEBI:29105"/>
    </ligand>
</feature>
<evidence type="ECO:0000256" key="6">
    <source>
        <dbReference type="HAMAP-Rule" id="MF_01871"/>
    </source>
</evidence>
<proteinExistence type="inferred from homology"/>
<dbReference type="Proteomes" id="UP000325292">
    <property type="component" value="Chromosome"/>
</dbReference>
<reference evidence="8 9" key="1">
    <citation type="journal article" date="2019" name="Sci. Rep.">
        <title>Sulfobacillus thermotolerans: new insights into resistance and metabolic capacities of acidophilic chemolithotrophs.</title>
        <authorList>
            <person name="Panyushkina A.E."/>
            <person name="Babenko V.V."/>
            <person name="Nikitina A.S."/>
            <person name="Selezneva O.V."/>
            <person name="Tsaplina I.A."/>
            <person name="Letarova M.A."/>
            <person name="Kostryukova E.S."/>
            <person name="Letarov A.V."/>
        </authorList>
    </citation>
    <scope>NUCLEOTIDE SEQUENCE [LARGE SCALE GENOMIC DNA]</scope>
    <source>
        <strain evidence="8 9">Kr1</strain>
    </source>
</reference>
<protein>
    <recommendedName>
        <fullName evidence="6">Probable inorganic carbon transporter subunit DabA</fullName>
    </recommendedName>
</protein>
<organism evidence="8 9">
    <name type="scientific">Sulfobacillus thermotolerans</name>
    <dbReference type="NCBI Taxonomy" id="338644"/>
    <lineage>
        <taxon>Bacteria</taxon>
        <taxon>Bacillati</taxon>
        <taxon>Bacillota</taxon>
        <taxon>Clostridia</taxon>
        <taxon>Eubacteriales</taxon>
        <taxon>Clostridiales Family XVII. Incertae Sedis</taxon>
        <taxon>Sulfobacillus</taxon>
    </lineage>
</organism>
<gene>
    <name evidence="6" type="primary">dabA</name>
    <name evidence="8" type="ORF">BXT84_10055</name>
</gene>
<sequence length="825" mass="93050">MVHFKGPQLIQQAQSVMERIAPLWPLDSFVAVNPYMGLMQSFWDAHETLKRVVGQGLCMPREYYWQKMKDGRITHEDIATAIQEFGYGDEAAGIEQMLVQPSRSRDIPFKLLTDILGQIEQQDWSAFVVEHTSRYCAAYYDQGQALWSFPWKDLPLYTSWRQFVRYDKSPRLWGVKGFGEALDRWPDTAEGAIVQAIQTLDVPGEVLDDYLYAVLLSIGGWAGWTRYLRFQAELQGHDNADLQDLLAIRLSWEALLYQLKSSDLLKSRWREFLVQAAESAGHSSKEIPIDPIWQTALEIGYQRQLLGLLNGSVESQPFQDRASVQAVFCIDVRSEVFRRAFETVEPGVQTLGFAGFFGIPMEYVRFGDSAGQAHLPVLFTPSYRIAESLNPDSERQDTKTLLVKRHNQLRLNKVWKIFKTSATSTFAFVESVGLLWAPKLISDSMGWTRPVPKPDDVGLSRTDRRRLQPQLSSESKSQDLVSDMITGIPEADRPALAESVLRNMGLMGNFARLVLLVGHGSMTVNNPQASALDCGACGGQSGEANARVAAALLNDPGTRHGLAQRGLAIPDDTYFLAGLHDTVTEELRLLNKEVIPSSHVLDVQQLEQWLQQAGQLARAERLSRETNQENTPAKARAVLWRRARDWAEVRPEWALAGNAAFIAAPRYRTRQRDLAGRAFLHEYDWHLDPTFSTLQQIMTAPMVVAQWINMQYYGSMVDPRRLGSGNKVLHNVTGGSVGVLEGNGGDLRAGLAWQSLHDGTRWMHEPMRLTVLIEAPREAIDEVIAHHDEVQHLVEDAWIYLFQIDDDGRIHRRGLNKQWALVGAQ</sequence>